<sequence length="199" mass="22533">MDSILIPKQRVGSKLDLSSEKSFNTLLEAQMFFELAKQRLMNVNQWDEICKAPSSIFRLMNSKGQEIAGMVKEGDFIRINIPGPGSKVGDGYDWVRVETITAQQIADEEILSISVRPSHHPLKSFNEIAHFFKAEATSTFQVKRKGNVVYAEIHGRNEMPNNTASNIFDKVRNTLIGWFAKIGFSYPQWKCLAEGLVKH</sequence>
<evidence type="ECO:0000313" key="1">
    <source>
        <dbReference type="EMBL" id="TKC01155.1"/>
    </source>
</evidence>
<comment type="caution">
    <text evidence="1">The sequence shown here is derived from an EMBL/GenBank/DDBJ whole genome shotgun (WGS) entry which is preliminary data.</text>
</comment>
<reference evidence="1 2" key="1">
    <citation type="submission" date="2019-04" db="EMBL/GenBank/DDBJ databases">
        <title>Pedobacter sp. AR-2-6 sp. nov., isolated from Arctic soil.</title>
        <authorList>
            <person name="Dahal R.H."/>
            <person name="Kim D.-U."/>
        </authorList>
    </citation>
    <scope>NUCLEOTIDE SEQUENCE [LARGE SCALE GENOMIC DNA]</scope>
    <source>
        <strain evidence="1 2">AR-2-6</strain>
    </source>
</reference>
<proteinExistence type="predicted"/>
<dbReference type="RefSeq" id="WP_136876263.1">
    <property type="nucleotide sequence ID" value="NZ_SWBO01000004.1"/>
</dbReference>
<keyword evidence="2" id="KW-1185">Reference proteome</keyword>
<evidence type="ECO:0000313" key="2">
    <source>
        <dbReference type="Proteomes" id="UP000310477"/>
    </source>
</evidence>
<dbReference type="EMBL" id="SWBO01000004">
    <property type="protein sequence ID" value="TKC01155.1"/>
    <property type="molecule type" value="Genomic_DNA"/>
</dbReference>
<protein>
    <submittedName>
        <fullName evidence="1">Uncharacterized protein</fullName>
    </submittedName>
</protein>
<gene>
    <name evidence="1" type="ORF">FA045_07870</name>
</gene>
<accession>A0A4U1C6N5</accession>
<dbReference type="AlphaFoldDB" id="A0A4U1C6N5"/>
<dbReference type="Proteomes" id="UP000310477">
    <property type="component" value="Unassembled WGS sequence"/>
</dbReference>
<organism evidence="1 2">
    <name type="scientific">Pedobacter cryotolerans</name>
    <dbReference type="NCBI Taxonomy" id="2571270"/>
    <lineage>
        <taxon>Bacteria</taxon>
        <taxon>Pseudomonadati</taxon>
        <taxon>Bacteroidota</taxon>
        <taxon>Sphingobacteriia</taxon>
        <taxon>Sphingobacteriales</taxon>
        <taxon>Sphingobacteriaceae</taxon>
        <taxon>Pedobacter</taxon>
    </lineage>
</organism>
<dbReference type="OrthoDB" id="947646at2"/>
<name>A0A4U1C6N5_9SPHI</name>